<comment type="similarity">
    <text evidence="2">Belongs to the GMC oxidoreductase family.</text>
</comment>
<gene>
    <name evidence="9" type="ORF">NK718_07005</name>
</gene>
<dbReference type="Pfam" id="PF01266">
    <property type="entry name" value="DAO"/>
    <property type="match status" value="1"/>
</dbReference>
<dbReference type="Pfam" id="PF05199">
    <property type="entry name" value="GMC_oxred_C"/>
    <property type="match status" value="1"/>
</dbReference>
<keyword evidence="4" id="KW-0274">FAD</keyword>
<dbReference type="InterPro" id="IPR006076">
    <property type="entry name" value="FAD-dep_OxRdtase"/>
</dbReference>
<feature type="compositionally biased region" description="Pro residues" evidence="6">
    <location>
        <begin position="147"/>
        <end position="158"/>
    </location>
</feature>
<accession>A0ABT1L9Y5</accession>
<reference evidence="9 10" key="1">
    <citation type="submission" date="2022-07" db="EMBL/GenBank/DDBJ databases">
        <authorList>
            <person name="Li W.-J."/>
            <person name="Deng Q.-Q."/>
        </authorList>
    </citation>
    <scope>NUCLEOTIDE SEQUENCE [LARGE SCALE GENOMIC DNA]</scope>
    <source>
        <strain evidence="9 10">SYSU M60028</strain>
    </source>
</reference>
<dbReference type="Gene3D" id="3.50.50.60">
    <property type="entry name" value="FAD/NAD(P)-binding domain"/>
    <property type="match status" value="2"/>
</dbReference>
<feature type="region of interest" description="Disordered" evidence="6">
    <location>
        <begin position="139"/>
        <end position="158"/>
    </location>
</feature>
<evidence type="ECO:0000256" key="3">
    <source>
        <dbReference type="ARBA" id="ARBA00022630"/>
    </source>
</evidence>
<dbReference type="PANTHER" id="PTHR42784:SF1">
    <property type="entry name" value="PYRANOSE 2-OXIDASE"/>
    <property type="match status" value="1"/>
</dbReference>
<protein>
    <submittedName>
        <fullName evidence="9">GMC family oxidoreductase</fullName>
    </submittedName>
</protein>
<evidence type="ECO:0000256" key="6">
    <source>
        <dbReference type="SAM" id="MobiDB-lite"/>
    </source>
</evidence>
<evidence type="ECO:0000313" key="10">
    <source>
        <dbReference type="Proteomes" id="UP001205890"/>
    </source>
</evidence>
<dbReference type="InterPro" id="IPR007867">
    <property type="entry name" value="GMC_OxRtase_C"/>
</dbReference>
<keyword evidence="5" id="KW-0560">Oxidoreductase</keyword>
<sequence>MGEGRPSPDIDILIVGSGIGGATLAAGLAGSGARVLILERGEQLPESPTARDTRAIFLDGVYRPREQWLDAAGEVFNPGNYYYLGGNSKFYGAVMLRYREKDFTPLAHAEGETPGWPIPYSELEPWYGRAERLFQVRGATGEDPTEPPRSSPYPFGPVPDEPPIARARERLKAAGLRPFSLPLAVDIDRWLAHGATPWDAYPDTRSGKFDAETASLATALADPNISVQTRTRAVRLLASPDGRIEGVEAERDGERRVIRAGLVVLAAGAVNSAALLLASADEAHPHGIANRSGVVGRHFMNHNCTAMLVVDPRQRNDSVYQKTLAINDFYFDDGRGGPPLGNVQLLGKITAPILKANLRGVPTPLLAPLAARTFDWYLMSEDLPHPDSRVRLDGGRIVLDWRRSNMLGHARLVETMRERFRAAGYPIVLSRAFDRRTPSHQCGTIRFGTDPASSALDVWCRAHDHPNLYVVDASFLPTSAAVNPALTIAAQALRVADRIRREHKLAAAMTESLA</sequence>
<dbReference type="Proteomes" id="UP001205890">
    <property type="component" value="Unassembled WGS sequence"/>
</dbReference>
<dbReference type="InterPro" id="IPR036188">
    <property type="entry name" value="FAD/NAD-bd_sf"/>
</dbReference>
<name>A0ABT1L9Y5_9HYPH</name>
<dbReference type="SUPFAM" id="SSF51905">
    <property type="entry name" value="FAD/NAD(P)-binding domain"/>
    <property type="match status" value="1"/>
</dbReference>
<dbReference type="RefSeq" id="WP_254739999.1">
    <property type="nucleotide sequence ID" value="NZ_JANCLU010000005.1"/>
</dbReference>
<evidence type="ECO:0000259" key="7">
    <source>
        <dbReference type="Pfam" id="PF01266"/>
    </source>
</evidence>
<feature type="domain" description="FAD dependent oxidoreductase" evidence="7">
    <location>
        <begin position="11"/>
        <end position="276"/>
    </location>
</feature>
<evidence type="ECO:0000256" key="1">
    <source>
        <dbReference type="ARBA" id="ARBA00001974"/>
    </source>
</evidence>
<evidence type="ECO:0000256" key="4">
    <source>
        <dbReference type="ARBA" id="ARBA00022827"/>
    </source>
</evidence>
<feature type="domain" description="Glucose-methanol-choline oxidoreductase C-terminal" evidence="8">
    <location>
        <begin position="436"/>
        <end position="492"/>
    </location>
</feature>
<evidence type="ECO:0000256" key="2">
    <source>
        <dbReference type="ARBA" id="ARBA00010790"/>
    </source>
</evidence>
<dbReference type="EMBL" id="JANCLU010000005">
    <property type="protein sequence ID" value="MCP8938259.1"/>
    <property type="molecule type" value="Genomic_DNA"/>
</dbReference>
<dbReference type="PANTHER" id="PTHR42784">
    <property type="entry name" value="PYRANOSE 2-OXIDASE"/>
    <property type="match status" value="1"/>
</dbReference>
<keyword evidence="3" id="KW-0285">Flavoprotein</keyword>
<evidence type="ECO:0000256" key="5">
    <source>
        <dbReference type="ARBA" id="ARBA00023002"/>
    </source>
</evidence>
<keyword evidence="10" id="KW-1185">Reference proteome</keyword>
<proteinExistence type="inferred from homology"/>
<dbReference type="InterPro" id="IPR051473">
    <property type="entry name" value="P2Ox-like"/>
</dbReference>
<organism evidence="9 10">
    <name type="scientific">Alsobacter ponti</name>
    <dbReference type="NCBI Taxonomy" id="2962936"/>
    <lineage>
        <taxon>Bacteria</taxon>
        <taxon>Pseudomonadati</taxon>
        <taxon>Pseudomonadota</taxon>
        <taxon>Alphaproteobacteria</taxon>
        <taxon>Hyphomicrobiales</taxon>
        <taxon>Alsobacteraceae</taxon>
        <taxon>Alsobacter</taxon>
    </lineage>
</organism>
<comment type="cofactor">
    <cofactor evidence="1">
        <name>FAD</name>
        <dbReference type="ChEBI" id="CHEBI:57692"/>
    </cofactor>
</comment>
<evidence type="ECO:0000259" key="8">
    <source>
        <dbReference type="Pfam" id="PF05199"/>
    </source>
</evidence>
<evidence type="ECO:0000313" key="9">
    <source>
        <dbReference type="EMBL" id="MCP8938259.1"/>
    </source>
</evidence>
<comment type="caution">
    <text evidence="9">The sequence shown here is derived from an EMBL/GenBank/DDBJ whole genome shotgun (WGS) entry which is preliminary data.</text>
</comment>